<dbReference type="EMBL" id="CM047906">
    <property type="protein sequence ID" value="KAJ0085650.1"/>
    <property type="molecule type" value="Genomic_DNA"/>
</dbReference>
<reference evidence="2" key="1">
    <citation type="journal article" date="2023" name="G3 (Bethesda)">
        <title>Genome assembly and association tests identify interacting loci associated with vigor, precocity, and sex in interspecific pistachio rootstocks.</title>
        <authorList>
            <person name="Palmer W."/>
            <person name="Jacygrad E."/>
            <person name="Sagayaradj S."/>
            <person name="Cavanaugh K."/>
            <person name="Han R."/>
            <person name="Bertier L."/>
            <person name="Beede B."/>
            <person name="Kafkas S."/>
            <person name="Golino D."/>
            <person name="Preece J."/>
            <person name="Michelmore R."/>
        </authorList>
    </citation>
    <scope>NUCLEOTIDE SEQUENCE [LARGE SCALE GENOMIC DNA]</scope>
</reference>
<sequence length="26" mass="3149">MFLAWNAVVLQVFFKVTFLEEERDCL</sequence>
<protein>
    <submittedName>
        <fullName evidence="1">Uncharacterized protein</fullName>
    </submittedName>
</protein>
<evidence type="ECO:0000313" key="2">
    <source>
        <dbReference type="Proteomes" id="UP001164250"/>
    </source>
</evidence>
<dbReference type="Proteomes" id="UP001164250">
    <property type="component" value="Chromosome 10"/>
</dbReference>
<keyword evidence="2" id="KW-1185">Reference proteome</keyword>
<evidence type="ECO:0000313" key="1">
    <source>
        <dbReference type="EMBL" id="KAJ0085650.1"/>
    </source>
</evidence>
<gene>
    <name evidence="1" type="ORF">Patl1_07509</name>
</gene>
<organism evidence="1 2">
    <name type="scientific">Pistacia atlantica</name>
    <dbReference type="NCBI Taxonomy" id="434234"/>
    <lineage>
        <taxon>Eukaryota</taxon>
        <taxon>Viridiplantae</taxon>
        <taxon>Streptophyta</taxon>
        <taxon>Embryophyta</taxon>
        <taxon>Tracheophyta</taxon>
        <taxon>Spermatophyta</taxon>
        <taxon>Magnoliopsida</taxon>
        <taxon>eudicotyledons</taxon>
        <taxon>Gunneridae</taxon>
        <taxon>Pentapetalae</taxon>
        <taxon>rosids</taxon>
        <taxon>malvids</taxon>
        <taxon>Sapindales</taxon>
        <taxon>Anacardiaceae</taxon>
        <taxon>Pistacia</taxon>
    </lineage>
</organism>
<name>A0ACC1AH20_9ROSI</name>
<comment type="caution">
    <text evidence="1">The sequence shown here is derived from an EMBL/GenBank/DDBJ whole genome shotgun (WGS) entry which is preliminary data.</text>
</comment>
<accession>A0ACC1AH20</accession>
<proteinExistence type="predicted"/>